<dbReference type="AlphaFoldDB" id="A0A8S1RMU8"/>
<dbReference type="Proteomes" id="UP000692954">
    <property type="component" value="Unassembled WGS sequence"/>
</dbReference>
<accession>A0A8S1RMU8</accession>
<evidence type="ECO:0000313" key="2">
    <source>
        <dbReference type="Proteomes" id="UP000692954"/>
    </source>
</evidence>
<dbReference type="EMBL" id="CAJJDN010000194">
    <property type="protein sequence ID" value="CAD8128713.1"/>
    <property type="molecule type" value="Genomic_DNA"/>
</dbReference>
<proteinExistence type="predicted"/>
<comment type="caution">
    <text evidence="1">The sequence shown here is derived from an EMBL/GenBank/DDBJ whole genome shotgun (WGS) entry which is preliminary data.</text>
</comment>
<evidence type="ECO:0000313" key="1">
    <source>
        <dbReference type="EMBL" id="CAD8128713.1"/>
    </source>
</evidence>
<organism evidence="1 2">
    <name type="scientific">Paramecium sonneborni</name>
    <dbReference type="NCBI Taxonomy" id="65129"/>
    <lineage>
        <taxon>Eukaryota</taxon>
        <taxon>Sar</taxon>
        <taxon>Alveolata</taxon>
        <taxon>Ciliophora</taxon>
        <taxon>Intramacronucleata</taxon>
        <taxon>Oligohymenophorea</taxon>
        <taxon>Peniculida</taxon>
        <taxon>Parameciidae</taxon>
        <taxon>Paramecium</taxon>
    </lineage>
</organism>
<protein>
    <submittedName>
        <fullName evidence="1">Uncharacterized protein</fullName>
    </submittedName>
</protein>
<reference evidence="1" key="1">
    <citation type="submission" date="2021-01" db="EMBL/GenBank/DDBJ databases">
        <authorList>
            <consortium name="Genoscope - CEA"/>
            <person name="William W."/>
        </authorList>
    </citation>
    <scope>NUCLEOTIDE SEQUENCE</scope>
</reference>
<name>A0A8S1RMU8_9CILI</name>
<keyword evidence="2" id="KW-1185">Reference proteome</keyword>
<gene>
    <name evidence="1" type="ORF">PSON_ATCC_30995.1.T1940025</name>
</gene>
<sequence length="44" mass="5376">MFYKDIYNLLTVGELPNLFSQKEDYLKIKDRARKQQIIQRCQNL</sequence>